<dbReference type="InterPro" id="IPR015424">
    <property type="entry name" value="PyrdxlP-dep_Trfase"/>
</dbReference>
<dbReference type="PANTHER" id="PTHR43643:SF6">
    <property type="entry name" value="HISTIDINOL-PHOSPHATE AMINOTRANSFERASE"/>
    <property type="match status" value="1"/>
</dbReference>
<keyword evidence="5 11" id="KW-0032">Aminotransferase</keyword>
<dbReference type="Pfam" id="PF00155">
    <property type="entry name" value="Aminotran_1_2"/>
    <property type="match status" value="1"/>
</dbReference>
<dbReference type="CDD" id="cd00609">
    <property type="entry name" value="AAT_like"/>
    <property type="match status" value="1"/>
</dbReference>
<comment type="pathway">
    <text evidence="2 11">Amino-acid biosynthesis; L-histidine biosynthesis; L-histidine from 5-phospho-alpha-D-ribose 1-diphosphate: step 7/9.</text>
</comment>
<evidence type="ECO:0000256" key="9">
    <source>
        <dbReference type="ARBA" id="ARBA00023102"/>
    </source>
</evidence>
<dbReference type="Gene3D" id="3.90.1150.10">
    <property type="entry name" value="Aspartate Aminotransferase, domain 1"/>
    <property type="match status" value="1"/>
</dbReference>
<dbReference type="InterPro" id="IPR004839">
    <property type="entry name" value="Aminotransferase_I/II_large"/>
</dbReference>
<dbReference type="InterPro" id="IPR015421">
    <property type="entry name" value="PyrdxlP-dep_Trfase_major"/>
</dbReference>
<evidence type="ECO:0000256" key="10">
    <source>
        <dbReference type="ARBA" id="ARBA00047481"/>
    </source>
</evidence>
<comment type="similarity">
    <text evidence="3 11">Belongs to the class-II pyridoxal-phosphate-dependent aminotransferase family. Histidinol-phosphate aminotransferase subfamily.</text>
</comment>
<dbReference type="InterPro" id="IPR005861">
    <property type="entry name" value="HisP_aminotrans"/>
</dbReference>
<comment type="subunit">
    <text evidence="4 11">Homodimer.</text>
</comment>
<dbReference type="NCBIfam" id="TIGR01141">
    <property type="entry name" value="hisC"/>
    <property type="match status" value="1"/>
</dbReference>
<dbReference type="GO" id="GO:0004400">
    <property type="term" value="F:histidinol-phosphate transaminase activity"/>
    <property type="evidence" value="ECO:0007669"/>
    <property type="project" value="UniProtKB-UniRule"/>
</dbReference>
<dbReference type="SUPFAM" id="SSF53383">
    <property type="entry name" value="PLP-dependent transferases"/>
    <property type="match status" value="1"/>
</dbReference>
<dbReference type="GO" id="GO:0030170">
    <property type="term" value="F:pyridoxal phosphate binding"/>
    <property type="evidence" value="ECO:0007669"/>
    <property type="project" value="InterPro"/>
</dbReference>
<evidence type="ECO:0000313" key="14">
    <source>
        <dbReference type="Proteomes" id="UP000275461"/>
    </source>
</evidence>
<evidence type="ECO:0000256" key="5">
    <source>
        <dbReference type="ARBA" id="ARBA00022576"/>
    </source>
</evidence>
<name>A0A498BVH9_9GAMM</name>
<keyword evidence="9 11" id="KW-0368">Histidine biosynthesis</keyword>
<organism evidence="13 14">
    <name type="scientific">Alkalispirillum mobile</name>
    <dbReference type="NCBI Taxonomy" id="85925"/>
    <lineage>
        <taxon>Bacteria</taxon>
        <taxon>Pseudomonadati</taxon>
        <taxon>Pseudomonadota</taxon>
        <taxon>Gammaproteobacteria</taxon>
        <taxon>Chromatiales</taxon>
        <taxon>Ectothiorhodospiraceae</taxon>
        <taxon>Alkalispirillum</taxon>
    </lineage>
</organism>
<evidence type="ECO:0000256" key="6">
    <source>
        <dbReference type="ARBA" id="ARBA00022605"/>
    </source>
</evidence>
<accession>A0A498BVH9</accession>
<dbReference type="EC" id="2.6.1.9" evidence="11"/>
<gene>
    <name evidence="11" type="primary">hisC</name>
    <name evidence="13" type="ORF">DFR31_2587</name>
</gene>
<comment type="caution">
    <text evidence="13">The sequence shown here is derived from an EMBL/GenBank/DDBJ whole genome shotgun (WGS) entry which is preliminary data.</text>
</comment>
<evidence type="ECO:0000256" key="3">
    <source>
        <dbReference type="ARBA" id="ARBA00007970"/>
    </source>
</evidence>
<dbReference type="UniPathway" id="UPA00031">
    <property type="reaction ID" value="UER00012"/>
</dbReference>
<keyword evidence="8 11" id="KW-0663">Pyridoxal phosphate</keyword>
<keyword evidence="7 11" id="KW-0808">Transferase</keyword>
<feature type="domain" description="Aminotransferase class I/classII large" evidence="12">
    <location>
        <begin position="31"/>
        <end position="359"/>
    </location>
</feature>
<keyword evidence="6 11" id="KW-0028">Amino-acid biosynthesis</keyword>
<dbReference type="InterPro" id="IPR015422">
    <property type="entry name" value="PyrdxlP-dep_Trfase_small"/>
</dbReference>
<dbReference type="EMBL" id="RCDA01000005">
    <property type="protein sequence ID" value="RLK46879.1"/>
    <property type="molecule type" value="Genomic_DNA"/>
</dbReference>
<dbReference type="OrthoDB" id="9809616at2"/>
<dbReference type="InterPro" id="IPR050106">
    <property type="entry name" value="HistidinolP_aminotransfase"/>
</dbReference>
<evidence type="ECO:0000313" key="13">
    <source>
        <dbReference type="EMBL" id="RLK46879.1"/>
    </source>
</evidence>
<reference evidence="13 14" key="1">
    <citation type="submission" date="2018-10" db="EMBL/GenBank/DDBJ databases">
        <title>Genomic Encyclopedia of Type Strains, Phase IV (KMG-IV): sequencing the most valuable type-strain genomes for metagenomic binning, comparative biology and taxonomic classification.</title>
        <authorList>
            <person name="Goeker M."/>
        </authorList>
    </citation>
    <scope>NUCLEOTIDE SEQUENCE [LARGE SCALE GENOMIC DNA]</scope>
    <source>
        <strain evidence="13 14">DSM 12769</strain>
    </source>
</reference>
<evidence type="ECO:0000259" key="12">
    <source>
        <dbReference type="Pfam" id="PF00155"/>
    </source>
</evidence>
<dbReference type="HAMAP" id="MF_01023">
    <property type="entry name" value="HisC_aminotrans_2"/>
    <property type="match status" value="1"/>
</dbReference>
<comment type="cofactor">
    <cofactor evidence="1 11">
        <name>pyridoxal 5'-phosphate</name>
        <dbReference type="ChEBI" id="CHEBI:597326"/>
    </cofactor>
</comment>
<evidence type="ECO:0000256" key="8">
    <source>
        <dbReference type="ARBA" id="ARBA00022898"/>
    </source>
</evidence>
<dbReference type="Gene3D" id="3.40.640.10">
    <property type="entry name" value="Type I PLP-dependent aspartate aminotransferase-like (Major domain)"/>
    <property type="match status" value="1"/>
</dbReference>
<feature type="modified residue" description="N6-(pyridoxal phosphate)lysine" evidence="11">
    <location>
        <position position="222"/>
    </location>
</feature>
<evidence type="ECO:0000256" key="2">
    <source>
        <dbReference type="ARBA" id="ARBA00005011"/>
    </source>
</evidence>
<comment type="catalytic activity">
    <reaction evidence="10 11">
        <text>L-histidinol phosphate + 2-oxoglutarate = 3-(imidazol-4-yl)-2-oxopropyl phosphate + L-glutamate</text>
        <dbReference type="Rhea" id="RHEA:23744"/>
        <dbReference type="ChEBI" id="CHEBI:16810"/>
        <dbReference type="ChEBI" id="CHEBI:29985"/>
        <dbReference type="ChEBI" id="CHEBI:57766"/>
        <dbReference type="ChEBI" id="CHEBI:57980"/>
        <dbReference type="EC" id="2.6.1.9"/>
    </reaction>
</comment>
<dbReference type="PANTHER" id="PTHR43643">
    <property type="entry name" value="HISTIDINOL-PHOSPHATE AMINOTRANSFERASE 2"/>
    <property type="match status" value="1"/>
</dbReference>
<dbReference type="RefSeq" id="WP_121443083.1">
    <property type="nucleotide sequence ID" value="NZ_RCDA01000005.1"/>
</dbReference>
<proteinExistence type="inferred from homology"/>
<dbReference type="AlphaFoldDB" id="A0A498BVH9"/>
<dbReference type="GO" id="GO:0000105">
    <property type="term" value="P:L-histidine biosynthetic process"/>
    <property type="evidence" value="ECO:0007669"/>
    <property type="project" value="UniProtKB-UniRule"/>
</dbReference>
<keyword evidence="14" id="KW-1185">Reference proteome</keyword>
<protein>
    <recommendedName>
        <fullName evidence="11">Histidinol-phosphate aminotransferase</fullName>
        <ecNumber evidence="11">2.6.1.9</ecNumber>
    </recommendedName>
    <alternativeName>
        <fullName evidence="11">Imidazole acetol-phosphate transaminase</fullName>
    </alternativeName>
</protein>
<sequence length="365" mass="39600">MSESSRSALVDAWVRPEVRALKAYHVPPPADVVKLDAMENPWPWPGALTSAWQQALAEVALNRYPDAGATELKQRLRKAMGVPEGAELMLGNGSDELILLVNLLVAGPGRVVLTPAPGFAMYRIIALNSGMAYREVPLGEDFELDEAAMLAALRDAQPAVVYLAYPNNPTGNAFNRETITRIIHEAPGLVVVDEAYYAFARDSFLPEVLEYPNLLVMRTVSKVGLAGLRLGLLVGHPDWLAELEKLRLPYNINALTQASANFALEHRAQLDKSVADIITERGRLAEALATVPGVVRVWPSEANFLTFRVSPGQATAVHQGLQGRGVLIKNLHGSHPQLSDCLRVTVGQPGENARFLEALTDALSA</sequence>
<dbReference type="Proteomes" id="UP000275461">
    <property type="component" value="Unassembled WGS sequence"/>
</dbReference>
<evidence type="ECO:0000256" key="7">
    <source>
        <dbReference type="ARBA" id="ARBA00022679"/>
    </source>
</evidence>
<evidence type="ECO:0000256" key="4">
    <source>
        <dbReference type="ARBA" id="ARBA00011738"/>
    </source>
</evidence>
<evidence type="ECO:0000256" key="1">
    <source>
        <dbReference type="ARBA" id="ARBA00001933"/>
    </source>
</evidence>
<evidence type="ECO:0000256" key="11">
    <source>
        <dbReference type="HAMAP-Rule" id="MF_01023"/>
    </source>
</evidence>